<keyword evidence="2" id="KW-0812">Transmembrane</keyword>
<dbReference type="EMBL" id="JADBEM010000001">
    <property type="protein sequence ID" value="MBE1604914.1"/>
    <property type="molecule type" value="Genomic_DNA"/>
</dbReference>
<protein>
    <submittedName>
        <fullName evidence="3">Uncharacterized protein</fullName>
    </submittedName>
</protein>
<feature type="transmembrane region" description="Helical" evidence="2">
    <location>
        <begin position="371"/>
        <end position="392"/>
    </location>
</feature>
<feature type="transmembrane region" description="Helical" evidence="2">
    <location>
        <begin position="75"/>
        <end position="96"/>
    </location>
</feature>
<sequence length="436" mass="46916">MIDSGARQLPFPVDEDSDTEVPPAGVDADRRLTLWVSSSAWVRRMSTDDREQVTAAVAAALGEESRFWERAERSLVLSAAVLTPLGVCLAAAFAQWRLDLFRWELGLSWRTFVGPLLELLAVVAAAVVVAVLARPSFLDSPASAWTDSLEIPEVHGNLRRVATWLLRALAAAGITAVLVLLADQVLYGGFVDVLLCAFVDTVAAVVGGLAAWLLVVVAGPSWLGTRDPRAQLVADLTRLLGIAAYDGRELSDLEDAIAIQLGSHVYWRRDRKSRRTYAVMFGAAAGRVERGLPRLVPRSQRLARQRLTATAARIATTLRVHGHQVALGGLDSDDRLSEALADGLRSAAWGRWETLAVAEAPSALRRLAQRFAARTLVAVAVAVVALALPWWLPGLAASVPELRPVLLVVAVIVATGAPRMAYERAVEVLAHRSLSG</sequence>
<organism evidence="3 4">
    <name type="scientific">Actinopolymorpha pittospori</name>
    <dbReference type="NCBI Taxonomy" id="648752"/>
    <lineage>
        <taxon>Bacteria</taxon>
        <taxon>Bacillati</taxon>
        <taxon>Actinomycetota</taxon>
        <taxon>Actinomycetes</taxon>
        <taxon>Propionibacteriales</taxon>
        <taxon>Actinopolymorphaceae</taxon>
        <taxon>Actinopolymorpha</taxon>
    </lineage>
</organism>
<evidence type="ECO:0000256" key="1">
    <source>
        <dbReference type="SAM" id="MobiDB-lite"/>
    </source>
</evidence>
<evidence type="ECO:0000256" key="2">
    <source>
        <dbReference type="SAM" id="Phobius"/>
    </source>
</evidence>
<dbReference type="AlphaFoldDB" id="A0A927MQN9"/>
<name>A0A927MQN9_9ACTN</name>
<dbReference type="RefSeq" id="WP_192749346.1">
    <property type="nucleotide sequence ID" value="NZ_BAABJL010000002.1"/>
</dbReference>
<feature type="transmembrane region" description="Helical" evidence="2">
    <location>
        <begin position="404"/>
        <end position="422"/>
    </location>
</feature>
<reference evidence="3" key="1">
    <citation type="submission" date="2020-10" db="EMBL/GenBank/DDBJ databases">
        <title>Sequencing the genomes of 1000 actinobacteria strains.</title>
        <authorList>
            <person name="Klenk H.-P."/>
        </authorList>
    </citation>
    <scope>NUCLEOTIDE SEQUENCE</scope>
    <source>
        <strain evidence="3">DSM 45354</strain>
    </source>
</reference>
<proteinExistence type="predicted"/>
<keyword evidence="4" id="KW-1185">Reference proteome</keyword>
<evidence type="ECO:0000313" key="4">
    <source>
        <dbReference type="Proteomes" id="UP000638648"/>
    </source>
</evidence>
<feature type="transmembrane region" description="Helical" evidence="2">
    <location>
        <begin position="164"/>
        <end position="182"/>
    </location>
</feature>
<accession>A0A927MQN9</accession>
<dbReference type="Proteomes" id="UP000638648">
    <property type="component" value="Unassembled WGS sequence"/>
</dbReference>
<keyword evidence="2" id="KW-1133">Transmembrane helix</keyword>
<feature type="transmembrane region" description="Helical" evidence="2">
    <location>
        <begin position="202"/>
        <end position="223"/>
    </location>
</feature>
<evidence type="ECO:0000313" key="3">
    <source>
        <dbReference type="EMBL" id="MBE1604914.1"/>
    </source>
</evidence>
<comment type="caution">
    <text evidence="3">The sequence shown here is derived from an EMBL/GenBank/DDBJ whole genome shotgun (WGS) entry which is preliminary data.</text>
</comment>
<feature type="transmembrane region" description="Helical" evidence="2">
    <location>
        <begin position="116"/>
        <end position="133"/>
    </location>
</feature>
<feature type="region of interest" description="Disordered" evidence="1">
    <location>
        <begin position="1"/>
        <end position="24"/>
    </location>
</feature>
<keyword evidence="2" id="KW-0472">Membrane</keyword>
<gene>
    <name evidence="3" type="ORF">HEB94_001762</name>
</gene>